<dbReference type="InterPro" id="IPR036318">
    <property type="entry name" value="FAD-bd_PCMH-like_sf"/>
</dbReference>
<protein>
    <submittedName>
        <fullName evidence="12">HlyC/CorC family transporter</fullName>
    </submittedName>
</protein>
<dbReference type="Pfam" id="PF00571">
    <property type="entry name" value="CBS"/>
    <property type="match status" value="2"/>
</dbReference>
<keyword evidence="7" id="KW-0129">CBS domain</keyword>
<accession>A0A9D1A8F8</accession>
<name>A0A9D1A8F8_9FIRM</name>
<evidence type="ECO:0000256" key="7">
    <source>
        <dbReference type="ARBA" id="ARBA00023122"/>
    </source>
</evidence>
<dbReference type="InterPro" id="IPR044751">
    <property type="entry name" value="Ion_transp-like_CBS"/>
</dbReference>
<dbReference type="Pfam" id="PF03471">
    <property type="entry name" value="CorC_HlyC"/>
    <property type="match status" value="1"/>
</dbReference>
<evidence type="ECO:0000256" key="4">
    <source>
        <dbReference type="ARBA" id="ARBA00022692"/>
    </source>
</evidence>
<evidence type="ECO:0000256" key="3">
    <source>
        <dbReference type="ARBA" id="ARBA00022475"/>
    </source>
</evidence>
<keyword evidence="3" id="KW-1003">Cell membrane</keyword>
<comment type="subcellular location">
    <subcellularLocation>
        <location evidence="1">Cell membrane</location>
        <topology evidence="1">Multi-pass membrane protein</topology>
    </subcellularLocation>
</comment>
<evidence type="ECO:0000256" key="9">
    <source>
        <dbReference type="PROSITE-ProRule" id="PRU01193"/>
    </source>
</evidence>
<dbReference type="InterPro" id="IPR005170">
    <property type="entry name" value="Transptr-assoc_dom"/>
</dbReference>
<dbReference type="SUPFAM" id="SSF56176">
    <property type="entry name" value="FAD-binding/transporter-associated domain-like"/>
    <property type="match status" value="1"/>
</dbReference>
<keyword evidence="6 9" id="KW-1133">Transmembrane helix</keyword>
<gene>
    <name evidence="12" type="ORF">IAA70_05775</name>
</gene>
<reference evidence="12" key="2">
    <citation type="journal article" date="2021" name="PeerJ">
        <title>Extensive microbial diversity within the chicken gut microbiome revealed by metagenomics and culture.</title>
        <authorList>
            <person name="Gilroy R."/>
            <person name="Ravi A."/>
            <person name="Getino M."/>
            <person name="Pursley I."/>
            <person name="Horton D.L."/>
            <person name="Alikhan N.F."/>
            <person name="Baker D."/>
            <person name="Gharbi K."/>
            <person name="Hall N."/>
            <person name="Watson M."/>
            <person name="Adriaenssens E.M."/>
            <person name="Foster-Nyarko E."/>
            <person name="Jarju S."/>
            <person name="Secka A."/>
            <person name="Antonio M."/>
            <person name="Oren A."/>
            <person name="Chaudhuri R.R."/>
            <person name="La Ragione R."/>
            <person name="Hildebrand F."/>
            <person name="Pallen M.J."/>
        </authorList>
    </citation>
    <scope>NUCLEOTIDE SEQUENCE</scope>
    <source>
        <strain evidence="12">ChiHjej9B8-7071</strain>
    </source>
</reference>
<evidence type="ECO:0000256" key="10">
    <source>
        <dbReference type="SAM" id="Phobius"/>
    </source>
</evidence>
<proteinExistence type="inferred from homology"/>
<dbReference type="InterPro" id="IPR046342">
    <property type="entry name" value="CBS_dom_sf"/>
</dbReference>
<keyword evidence="5" id="KW-0677">Repeat</keyword>
<evidence type="ECO:0000256" key="1">
    <source>
        <dbReference type="ARBA" id="ARBA00004651"/>
    </source>
</evidence>
<dbReference type="SUPFAM" id="SSF54631">
    <property type="entry name" value="CBS-domain pair"/>
    <property type="match status" value="1"/>
</dbReference>
<feature type="domain" description="CNNM transmembrane" evidence="11">
    <location>
        <begin position="1"/>
        <end position="205"/>
    </location>
</feature>
<evidence type="ECO:0000256" key="6">
    <source>
        <dbReference type="ARBA" id="ARBA00022989"/>
    </source>
</evidence>
<dbReference type="EMBL" id="DVGD01000185">
    <property type="protein sequence ID" value="HIR09891.1"/>
    <property type="molecule type" value="Genomic_DNA"/>
</dbReference>
<sequence>MENSILFMILLQVFLILLNAVFASAEIAVISINDAKLARMAAEGDKRAVRLARLTSQPARFLATIQVAITLSGFLGSAFAAENFSDGLVNWLVSLGVGIPAATLDAIAVVIITLVLSYFTLIFGELVPKRVAMRKAESLALGISGLISAIAKLFAPIVWFLTASTNAVLRLLGIDPNAEEETVSEEEIRMMVDVGSQKGTIDNEEKQFIQNVFEFDDLTAGEIATHRTDLTILWLEESMEEWAATIHNSRHTRYPVCGESADDVVGILNAKDYFRLTDRSRETVLEQAVETPYLVPDSVKADVLFRNMKGGCHPLAVVLDEYGGMTGIVTINDLVEQLVGDLGEEDICRNALPLIEAVDSGTWKIRGEAPLEEVAQTLGVSLPCEDFDTFNGLIFGAMATIPEDGSTIEVETAGLVIRVTEIRNHQVVTAVVRLAEQQNTEKQEHNRGEHA</sequence>
<evidence type="ECO:0000256" key="5">
    <source>
        <dbReference type="ARBA" id="ARBA00022737"/>
    </source>
</evidence>
<organism evidence="12 13">
    <name type="scientific">Candidatus Avoscillospira stercoripullorum</name>
    <dbReference type="NCBI Taxonomy" id="2840709"/>
    <lineage>
        <taxon>Bacteria</taxon>
        <taxon>Bacillati</taxon>
        <taxon>Bacillota</taxon>
        <taxon>Clostridia</taxon>
        <taxon>Eubacteriales</taxon>
        <taxon>Oscillospiraceae</taxon>
        <taxon>Oscillospiraceae incertae sedis</taxon>
        <taxon>Candidatus Avoscillospira</taxon>
    </lineage>
</organism>
<dbReference type="AlphaFoldDB" id="A0A9D1A8F8"/>
<dbReference type="SMART" id="SM01091">
    <property type="entry name" value="CorC_HlyC"/>
    <property type="match status" value="1"/>
</dbReference>
<comment type="similarity">
    <text evidence="2">Belongs to the UPF0053 family.</text>
</comment>
<evidence type="ECO:0000313" key="13">
    <source>
        <dbReference type="Proteomes" id="UP000824258"/>
    </source>
</evidence>
<keyword evidence="4 9" id="KW-0812">Transmembrane</keyword>
<feature type="transmembrane region" description="Helical" evidence="10">
    <location>
        <begin position="61"/>
        <end position="81"/>
    </location>
</feature>
<comment type="caution">
    <text evidence="12">The sequence shown here is derived from an EMBL/GenBank/DDBJ whole genome shotgun (WGS) entry which is preliminary data.</text>
</comment>
<evidence type="ECO:0000256" key="2">
    <source>
        <dbReference type="ARBA" id="ARBA00006337"/>
    </source>
</evidence>
<dbReference type="InterPro" id="IPR002550">
    <property type="entry name" value="CNNM"/>
</dbReference>
<dbReference type="Proteomes" id="UP000824258">
    <property type="component" value="Unassembled WGS sequence"/>
</dbReference>
<dbReference type="GO" id="GO:0050660">
    <property type="term" value="F:flavin adenine dinucleotide binding"/>
    <property type="evidence" value="ECO:0007669"/>
    <property type="project" value="InterPro"/>
</dbReference>
<feature type="transmembrane region" description="Helical" evidence="10">
    <location>
        <begin position="6"/>
        <end position="30"/>
    </location>
</feature>
<feature type="transmembrane region" description="Helical" evidence="10">
    <location>
        <begin position="101"/>
        <end position="127"/>
    </location>
</feature>
<dbReference type="InterPro" id="IPR016169">
    <property type="entry name" value="FAD-bd_PCMH_sub2"/>
</dbReference>
<dbReference type="Pfam" id="PF01595">
    <property type="entry name" value="CNNM"/>
    <property type="match status" value="1"/>
</dbReference>
<evidence type="ECO:0000259" key="11">
    <source>
        <dbReference type="PROSITE" id="PS51846"/>
    </source>
</evidence>
<dbReference type="PANTHER" id="PTHR43099:SF5">
    <property type="entry name" value="HLYC_CORC FAMILY TRANSPORTER"/>
    <property type="match status" value="1"/>
</dbReference>
<dbReference type="PANTHER" id="PTHR43099">
    <property type="entry name" value="UPF0053 PROTEIN YRKA"/>
    <property type="match status" value="1"/>
</dbReference>
<dbReference type="CDD" id="cd04590">
    <property type="entry name" value="CBS_pair_CorC_HlyC_assoc"/>
    <property type="match status" value="1"/>
</dbReference>
<feature type="transmembrane region" description="Helical" evidence="10">
    <location>
        <begin position="139"/>
        <end position="161"/>
    </location>
</feature>
<dbReference type="Gene3D" id="3.10.580.10">
    <property type="entry name" value="CBS-domain"/>
    <property type="match status" value="1"/>
</dbReference>
<reference evidence="12" key="1">
    <citation type="submission" date="2020-10" db="EMBL/GenBank/DDBJ databases">
        <authorList>
            <person name="Gilroy R."/>
        </authorList>
    </citation>
    <scope>NUCLEOTIDE SEQUENCE</scope>
    <source>
        <strain evidence="12">ChiHjej9B8-7071</strain>
    </source>
</reference>
<evidence type="ECO:0000313" key="12">
    <source>
        <dbReference type="EMBL" id="HIR09891.1"/>
    </source>
</evidence>
<dbReference type="GO" id="GO:0005886">
    <property type="term" value="C:plasma membrane"/>
    <property type="evidence" value="ECO:0007669"/>
    <property type="project" value="UniProtKB-SubCell"/>
</dbReference>
<dbReference type="InterPro" id="IPR051676">
    <property type="entry name" value="UPF0053_domain"/>
</dbReference>
<dbReference type="InterPro" id="IPR000644">
    <property type="entry name" value="CBS_dom"/>
</dbReference>
<evidence type="ECO:0000256" key="8">
    <source>
        <dbReference type="ARBA" id="ARBA00023136"/>
    </source>
</evidence>
<keyword evidence="8 9" id="KW-0472">Membrane</keyword>
<dbReference type="Gene3D" id="3.30.465.10">
    <property type="match status" value="1"/>
</dbReference>
<dbReference type="PROSITE" id="PS51846">
    <property type="entry name" value="CNNM"/>
    <property type="match status" value="1"/>
</dbReference>